<dbReference type="RefSeq" id="WP_286346910.1">
    <property type="nucleotide sequence ID" value="NZ_AP027733.1"/>
</dbReference>
<evidence type="ECO:0000313" key="2">
    <source>
        <dbReference type="Proteomes" id="UP001321486"/>
    </source>
</evidence>
<accession>A0ABM8GVW9</accession>
<name>A0ABM8GVW9_9MICO</name>
<reference evidence="2" key="1">
    <citation type="journal article" date="2019" name="Int. J. Syst. Evol. Microbiol.">
        <title>The Global Catalogue of Microorganisms (GCM) 10K type strain sequencing project: providing services to taxonomists for standard genome sequencing and annotation.</title>
        <authorList>
            <consortium name="The Broad Institute Genomics Platform"/>
            <consortium name="The Broad Institute Genome Sequencing Center for Infectious Disease"/>
            <person name="Wu L."/>
            <person name="Ma J."/>
        </authorList>
    </citation>
    <scope>NUCLEOTIDE SEQUENCE [LARGE SCALE GENOMIC DNA]</scope>
    <source>
        <strain evidence="2">NBRC 108728</strain>
    </source>
</reference>
<protein>
    <submittedName>
        <fullName evidence="1">Uncharacterized protein</fullName>
    </submittedName>
</protein>
<dbReference type="Proteomes" id="UP001321486">
    <property type="component" value="Plasmid pNBRC108728a"/>
</dbReference>
<sequence length="89" mass="9611">MILKHAESIDGSTLVRDTERSKWQVITADGARTVKLGEAVTIAADWRHDGGTVTAGLMGANRFDTAYEAERLRRLKAARSLAAQDAKAA</sequence>
<keyword evidence="2" id="KW-1185">Reference proteome</keyword>
<geneLocation type="plasmid" evidence="1 2">
    <name>pNBRC108728a</name>
</geneLocation>
<proteinExistence type="predicted"/>
<organism evidence="1 2">
    <name type="scientific">Frondihabitans sucicola</name>
    <dbReference type="NCBI Taxonomy" id="1268041"/>
    <lineage>
        <taxon>Bacteria</taxon>
        <taxon>Bacillati</taxon>
        <taxon>Actinomycetota</taxon>
        <taxon>Actinomycetes</taxon>
        <taxon>Micrococcales</taxon>
        <taxon>Microbacteriaceae</taxon>
        <taxon>Frondihabitans</taxon>
    </lineage>
</organism>
<gene>
    <name evidence="1" type="ORF">GCM10025867_48690</name>
</gene>
<keyword evidence="1" id="KW-0614">Plasmid</keyword>
<dbReference type="EMBL" id="AP027733">
    <property type="protein sequence ID" value="BDZ52628.1"/>
    <property type="molecule type" value="Genomic_DNA"/>
</dbReference>
<evidence type="ECO:0000313" key="1">
    <source>
        <dbReference type="EMBL" id="BDZ52628.1"/>
    </source>
</evidence>